<evidence type="ECO:0000313" key="6">
    <source>
        <dbReference type="EMBL" id="KAF5697591.1"/>
    </source>
</evidence>
<evidence type="ECO:0000313" key="7">
    <source>
        <dbReference type="Proteomes" id="UP000544331"/>
    </source>
</evidence>
<comment type="caution">
    <text evidence="6">The sequence shown here is derived from an EMBL/GenBank/DDBJ whole genome shotgun (WGS) entry which is preliminary data.</text>
</comment>
<dbReference type="PRINTS" id="PR00370">
    <property type="entry name" value="FMOXYGENASE"/>
</dbReference>
<keyword evidence="7" id="KW-1185">Reference proteome</keyword>
<evidence type="ECO:0000256" key="3">
    <source>
        <dbReference type="ARBA" id="ARBA00022827"/>
    </source>
</evidence>
<dbReference type="SUPFAM" id="SSF51905">
    <property type="entry name" value="FAD/NAD(P)-binding domain"/>
    <property type="match status" value="2"/>
</dbReference>
<sequence>MDKQPQKVAVIGLGIAGLVAVKNLLEVGFDVTGFERSEYVGGLWHYTEQDKTSVLPSTIINISKERAAFTDFPYPDSTPSHCPSAKVEEYIESYVDHFNFRDKLRLGVSVEKIRRDEEGNRWAIDIQGSKPEYFDKVIMATGGNNRPHIPKVEGMEQFEGEVLHSRAFKRPELFKGKRVVVVGVSNTGADTAAALCEHAEKVWISRSHGVLVIPRKRDGIPFDHTITARTMALMGMFESIFPRLYEIIFNWICKKMQDNAFKIRPEWGLSPADSVLHALPVVSDNLIPLLESGDITSIPKINRVIGPKEIELMDGTRLDVDAIIWCTGYKADFSLLDASVDPTRNTTPKWAEAIGSRGKPLPRLYQNVFSLDYPDSLAFLGNVLVATSAFPITDLGTMAIAQIWKGNSPLPSIDEMNRATDKHHEALCKLANRGSVVPGWVRQADWLAWADKAAGSQVYEHLGYGLKGWKLRLKNYTYEGAGEFLTNFLNYAQAVRVGDQLQLSGQGGCFIKDGDLIFAETQLEQIDLAFENVDKALKAAGGKGWDQVFRVNSYHTEITPEVGQRMAENYKKWMPNHRVIWTQIGVRQLGAPTMYCEIEVSAYDPEGANKA</sequence>
<dbReference type="GO" id="GO:0050661">
    <property type="term" value="F:NADP binding"/>
    <property type="evidence" value="ECO:0007669"/>
    <property type="project" value="InterPro"/>
</dbReference>
<dbReference type="Proteomes" id="UP000544331">
    <property type="component" value="Unassembled WGS sequence"/>
</dbReference>
<keyword evidence="3" id="KW-0274">FAD</keyword>
<gene>
    <name evidence="6" type="ORF">FMUND_15358</name>
</gene>
<dbReference type="CDD" id="cd06152">
    <property type="entry name" value="YjgF_YER057c_UK114_like_4"/>
    <property type="match status" value="1"/>
</dbReference>
<dbReference type="Gene3D" id="3.50.50.60">
    <property type="entry name" value="FAD/NAD(P)-binding domain"/>
    <property type="match status" value="1"/>
</dbReference>
<proteinExistence type="inferred from homology"/>
<protein>
    <submittedName>
        <fullName evidence="6">Flavin depend monooxygenase</fullName>
    </submittedName>
</protein>
<accession>A0A8H5XQ49</accession>
<name>A0A8H5XQ49_9HYPO</name>
<keyword evidence="5" id="KW-0560">Oxidoreductase</keyword>
<evidence type="ECO:0000256" key="2">
    <source>
        <dbReference type="ARBA" id="ARBA00022630"/>
    </source>
</evidence>
<dbReference type="SUPFAM" id="SSF55298">
    <property type="entry name" value="YjgF-like"/>
    <property type="match status" value="1"/>
</dbReference>
<dbReference type="InterPro" id="IPR000960">
    <property type="entry name" value="Flavin_mOase"/>
</dbReference>
<dbReference type="GO" id="GO:0050660">
    <property type="term" value="F:flavin adenine dinucleotide binding"/>
    <property type="evidence" value="ECO:0007669"/>
    <property type="project" value="InterPro"/>
</dbReference>
<organism evidence="6 7">
    <name type="scientific">Fusarium mundagurra</name>
    <dbReference type="NCBI Taxonomy" id="1567541"/>
    <lineage>
        <taxon>Eukaryota</taxon>
        <taxon>Fungi</taxon>
        <taxon>Dikarya</taxon>
        <taxon>Ascomycota</taxon>
        <taxon>Pezizomycotina</taxon>
        <taxon>Sordariomycetes</taxon>
        <taxon>Hypocreomycetidae</taxon>
        <taxon>Hypocreales</taxon>
        <taxon>Nectriaceae</taxon>
        <taxon>Fusarium</taxon>
        <taxon>Fusarium fujikuroi species complex</taxon>
    </lineage>
</organism>
<dbReference type="Gene3D" id="3.30.1330.40">
    <property type="entry name" value="RutC-like"/>
    <property type="match status" value="1"/>
</dbReference>
<dbReference type="InterPro" id="IPR020946">
    <property type="entry name" value="Flavin_mOase-like"/>
</dbReference>
<dbReference type="Pfam" id="PF01042">
    <property type="entry name" value="Ribonuc_L-PSP"/>
    <property type="match status" value="1"/>
</dbReference>
<evidence type="ECO:0000256" key="5">
    <source>
        <dbReference type="ARBA" id="ARBA00023002"/>
    </source>
</evidence>
<dbReference type="AlphaFoldDB" id="A0A8H5XQ49"/>
<dbReference type="OrthoDB" id="66881at2759"/>
<comment type="similarity">
    <text evidence="1">Belongs to the FMO family.</text>
</comment>
<evidence type="ECO:0000256" key="4">
    <source>
        <dbReference type="ARBA" id="ARBA00022857"/>
    </source>
</evidence>
<dbReference type="InterPro" id="IPR036188">
    <property type="entry name" value="FAD/NAD-bd_sf"/>
</dbReference>
<dbReference type="InterPro" id="IPR006175">
    <property type="entry name" value="YjgF/YER057c/UK114"/>
</dbReference>
<dbReference type="GO" id="GO:0004499">
    <property type="term" value="F:N,N-dimethylaniline monooxygenase activity"/>
    <property type="evidence" value="ECO:0007669"/>
    <property type="project" value="InterPro"/>
</dbReference>
<keyword evidence="2" id="KW-0285">Flavoprotein</keyword>
<dbReference type="PANTHER" id="PTHR23023">
    <property type="entry name" value="DIMETHYLANILINE MONOOXYGENASE"/>
    <property type="match status" value="1"/>
</dbReference>
<dbReference type="EMBL" id="JAAOAN010001002">
    <property type="protein sequence ID" value="KAF5697591.1"/>
    <property type="molecule type" value="Genomic_DNA"/>
</dbReference>
<dbReference type="Pfam" id="PF00743">
    <property type="entry name" value="FMO-like"/>
    <property type="match status" value="1"/>
</dbReference>
<evidence type="ECO:0000256" key="1">
    <source>
        <dbReference type="ARBA" id="ARBA00009183"/>
    </source>
</evidence>
<dbReference type="InterPro" id="IPR035959">
    <property type="entry name" value="RutC-like_sf"/>
</dbReference>
<reference evidence="6 7" key="1">
    <citation type="submission" date="2020-05" db="EMBL/GenBank/DDBJ databases">
        <title>Identification and distribution of gene clusters putatively required for synthesis of sphingolipid metabolism inhibitors in phylogenetically diverse species of the filamentous fungus Fusarium.</title>
        <authorList>
            <person name="Kim H.-S."/>
            <person name="Busman M."/>
            <person name="Brown D.W."/>
            <person name="Divon H."/>
            <person name="Uhlig S."/>
            <person name="Proctor R.H."/>
        </authorList>
    </citation>
    <scope>NUCLEOTIDE SEQUENCE [LARGE SCALE GENOMIC DNA]</scope>
    <source>
        <strain evidence="6 7">NRRL 66235</strain>
    </source>
</reference>
<dbReference type="InterPro" id="IPR050346">
    <property type="entry name" value="FMO-like"/>
</dbReference>
<keyword evidence="6" id="KW-0503">Monooxygenase</keyword>
<keyword evidence="4" id="KW-0521">NADP</keyword>